<dbReference type="PANTHER" id="PTHR10903:SF62">
    <property type="entry name" value="GTPASE IMAP FAMILY MEMBER 4-LIKE-RELATED"/>
    <property type="match status" value="1"/>
</dbReference>
<dbReference type="PROSITE" id="PS51720">
    <property type="entry name" value="G_AIG1"/>
    <property type="match status" value="1"/>
</dbReference>
<evidence type="ECO:0000256" key="1">
    <source>
        <dbReference type="ARBA" id="ARBA00008535"/>
    </source>
</evidence>
<dbReference type="Gene3D" id="3.40.50.300">
    <property type="entry name" value="P-loop containing nucleotide triphosphate hydrolases"/>
    <property type="match status" value="1"/>
</dbReference>
<dbReference type="RefSeq" id="XP_028262887.1">
    <property type="nucleotide sequence ID" value="XM_028407086.1"/>
</dbReference>
<feature type="domain" description="AIG1-type G" evidence="6">
    <location>
        <begin position="3"/>
        <end position="210"/>
    </location>
</feature>
<keyword evidence="2" id="KW-0547">Nucleotide-binding</keyword>
<dbReference type="GO" id="GO:0005525">
    <property type="term" value="F:GTP binding"/>
    <property type="evidence" value="ECO:0007669"/>
    <property type="project" value="UniProtKB-KW"/>
</dbReference>
<dbReference type="Pfam" id="PF04548">
    <property type="entry name" value="AIG1"/>
    <property type="match status" value="1"/>
</dbReference>
<dbReference type="Proteomes" id="UP000515145">
    <property type="component" value="Chromosome 5"/>
</dbReference>
<protein>
    <submittedName>
        <fullName evidence="8">GTPase IMAP family member 7-like</fullName>
    </submittedName>
</protein>
<dbReference type="FunFam" id="3.40.50.300:FF:000366">
    <property type="entry name" value="GTPase, IMAP family member 2"/>
    <property type="match status" value="1"/>
</dbReference>
<feature type="coiled-coil region" evidence="4">
    <location>
        <begin position="206"/>
        <end position="233"/>
    </location>
</feature>
<evidence type="ECO:0000256" key="3">
    <source>
        <dbReference type="ARBA" id="ARBA00023134"/>
    </source>
</evidence>
<proteinExistence type="inferred from homology"/>
<keyword evidence="5" id="KW-1133">Transmembrane helix</keyword>
<keyword evidence="3" id="KW-0342">GTP-binding</keyword>
<evidence type="ECO:0000313" key="8">
    <source>
        <dbReference type="RefSeq" id="XP_028262887.1"/>
    </source>
</evidence>
<keyword evidence="7" id="KW-1185">Reference proteome</keyword>
<dbReference type="SUPFAM" id="SSF52540">
    <property type="entry name" value="P-loop containing nucleoside triphosphate hydrolases"/>
    <property type="match status" value="1"/>
</dbReference>
<name>A0A6P7IIU7_9TELE</name>
<dbReference type="InterPro" id="IPR045058">
    <property type="entry name" value="GIMA/IAN/Toc"/>
</dbReference>
<evidence type="ECO:0000256" key="4">
    <source>
        <dbReference type="SAM" id="Coils"/>
    </source>
</evidence>
<evidence type="ECO:0000256" key="5">
    <source>
        <dbReference type="SAM" id="Phobius"/>
    </source>
</evidence>
<sequence>MAPSDMRIVLLGKTGTGKSSFAETLLGKKFEIHHTAESGTTVCQTETNEVHGRAITMTDTPGFFDSKKPEEELKPAIIKCITDCAPGPHAFLILLKVERFTDQENEVISKIKESFSKEVFKHAVVVFTHGDQLQDGMKIEEFVGKNEKLHDLLEKCGGRCHIFDNKYWKNNQQDEYRNNQVQVEALLNTIDSMIEANGGYYTNKMLQEVERQIQEEEERIRQTAGNMSEKEIREQAKSKVGGVLKKIVGVTTGMFLGALLHPQLMAALIAAKMNMMMKRGISGAEQAVIRSVGQTSGVALGFQIGAEEADKADSVGEAMLNTAKAIFQKVSSLQNE</sequence>
<gene>
    <name evidence="8" type="primary">LOC114436663</name>
</gene>
<keyword evidence="5" id="KW-0472">Membrane</keyword>
<reference evidence="8" key="1">
    <citation type="submission" date="2025-08" db="UniProtKB">
        <authorList>
            <consortium name="RefSeq"/>
        </authorList>
    </citation>
    <scope>IDENTIFICATION</scope>
</reference>
<dbReference type="GeneID" id="114436663"/>
<dbReference type="OrthoDB" id="425923at2759"/>
<dbReference type="InParanoid" id="A0A6P7IIU7"/>
<keyword evidence="5" id="KW-0812">Transmembrane</keyword>
<keyword evidence="4" id="KW-0175">Coiled coil</keyword>
<evidence type="ECO:0000313" key="7">
    <source>
        <dbReference type="Proteomes" id="UP000515145"/>
    </source>
</evidence>
<organism evidence="7 8">
    <name type="scientific">Parambassis ranga</name>
    <name type="common">Indian glassy fish</name>
    <dbReference type="NCBI Taxonomy" id="210632"/>
    <lineage>
        <taxon>Eukaryota</taxon>
        <taxon>Metazoa</taxon>
        <taxon>Chordata</taxon>
        <taxon>Craniata</taxon>
        <taxon>Vertebrata</taxon>
        <taxon>Euteleostomi</taxon>
        <taxon>Actinopterygii</taxon>
        <taxon>Neopterygii</taxon>
        <taxon>Teleostei</taxon>
        <taxon>Neoteleostei</taxon>
        <taxon>Acanthomorphata</taxon>
        <taxon>Ovalentaria</taxon>
        <taxon>Ambassidae</taxon>
        <taxon>Parambassis</taxon>
    </lineage>
</organism>
<feature type="transmembrane region" description="Helical" evidence="5">
    <location>
        <begin position="247"/>
        <end position="271"/>
    </location>
</feature>
<evidence type="ECO:0000259" key="6">
    <source>
        <dbReference type="PROSITE" id="PS51720"/>
    </source>
</evidence>
<dbReference type="InterPro" id="IPR027417">
    <property type="entry name" value="P-loop_NTPase"/>
</dbReference>
<dbReference type="InterPro" id="IPR006703">
    <property type="entry name" value="G_AIG1"/>
</dbReference>
<evidence type="ECO:0000256" key="2">
    <source>
        <dbReference type="ARBA" id="ARBA00022741"/>
    </source>
</evidence>
<dbReference type="PANTHER" id="PTHR10903">
    <property type="entry name" value="GTPASE, IMAP FAMILY MEMBER-RELATED"/>
    <property type="match status" value="1"/>
</dbReference>
<accession>A0A6P7IIU7</accession>
<comment type="similarity">
    <text evidence="1">Belongs to the TRAFAC class TrmE-Era-EngA-EngB-Septin-like GTPase superfamily. AIG1/Toc34/Toc159-like paraseptin GTPase family. IAN subfamily.</text>
</comment>
<dbReference type="AlphaFoldDB" id="A0A6P7IIU7"/>